<dbReference type="Pfam" id="PF13848">
    <property type="entry name" value="Thioredoxin_6"/>
    <property type="match status" value="1"/>
</dbReference>
<evidence type="ECO:0000256" key="8">
    <source>
        <dbReference type="ARBA" id="ARBA00022824"/>
    </source>
</evidence>
<reference evidence="17" key="1">
    <citation type="journal article" date="2018" name="Nat. Microbiol.">
        <title>Leveraging single-cell genomics to expand the fungal tree of life.</title>
        <authorList>
            <person name="Ahrendt S.R."/>
            <person name="Quandt C.A."/>
            <person name="Ciobanu D."/>
            <person name="Clum A."/>
            <person name="Salamov A."/>
            <person name="Andreopoulos B."/>
            <person name="Cheng J.F."/>
            <person name="Woyke T."/>
            <person name="Pelin A."/>
            <person name="Henrissat B."/>
            <person name="Reynolds N.K."/>
            <person name="Benny G.L."/>
            <person name="Smith M.E."/>
            <person name="James T.Y."/>
            <person name="Grigoriev I.V."/>
        </authorList>
    </citation>
    <scope>NUCLEOTIDE SEQUENCE [LARGE SCALE GENOMIC DNA]</scope>
</reference>
<dbReference type="FunFam" id="3.40.30.10:FF:000185">
    <property type="entry name" value="Protein disulfide-isomerase"/>
    <property type="match status" value="1"/>
</dbReference>
<dbReference type="PRINTS" id="PR00421">
    <property type="entry name" value="THIOREDOXIN"/>
</dbReference>
<evidence type="ECO:0000256" key="7">
    <source>
        <dbReference type="ARBA" id="ARBA00022737"/>
    </source>
</evidence>
<proteinExistence type="inferred from homology"/>
<comment type="catalytic activity">
    <reaction evidence="1 14">
        <text>Catalyzes the rearrangement of -S-S- bonds in proteins.</text>
        <dbReference type="EC" id="5.3.4.1"/>
    </reaction>
</comment>
<dbReference type="PANTHER" id="PTHR18929">
    <property type="entry name" value="PROTEIN DISULFIDE ISOMERASE"/>
    <property type="match status" value="1"/>
</dbReference>
<dbReference type="GO" id="GO:0034976">
    <property type="term" value="P:response to endoplasmic reticulum stress"/>
    <property type="evidence" value="ECO:0007669"/>
    <property type="project" value="TreeGrafter"/>
</dbReference>
<keyword evidence="9" id="KW-1015">Disulfide bond</keyword>
<evidence type="ECO:0000256" key="4">
    <source>
        <dbReference type="ARBA" id="ARBA00006347"/>
    </source>
</evidence>
<dbReference type="NCBIfam" id="TIGR01126">
    <property type="entry name" value="pdi_dom"/>
    <property type="match status" value="1"/>
</dbReference>
<accession>A0A4P9WCS3</accession>
<keyword evidence="11" id="KW-0676">Redox-active center</keyword>
<dbReference type="EMBL" id="KZ996075">
    <property type="protein sequence ID" value="RKO89465.1"/>
    <property type="molecule type" value="Genomic_DNA"/>
</dbReference>
<feature type="non-terminal residue" evidence="16">
    <location>
        <position position="1"/>
    </location>
</feature>
<evidence type="ECO:0000256" key="11">
    <source>
        <dbReference type="ARBA" id="ARBA00023284"/>
    </source>
</evidence>
<dbReference type="InterPro" id="IPR017937">
    <property type="entry name" value="Thioredoxin_CS"/>
</dbReference>
<evidence type="ECO:0000256" key="14">
    <source>
        <dbReference type="RuleBase" id="RU361130"/>
    </source>
</evidence>
<evidence type="ECO:0000256" key="5">
    <source>
        <dbReference type="ARBA" id="ARBA00012723"/>
    </source>
</evidence>
<evidence type="ECO:0000256" key="6">
    <source>
        <dbReference type="ARBA" id="ARBA00022729"/>
    </source>
</evidence>
<protein>
    <recommendedName>
        <fullName evidence="12 14">Protein disulfide-isomerase</fullName>
        <ecNumber evidence="5 14">5.3.4.1</ecNumber>
    </recommendedName>
</protein>
<dbReference type="CDD" id="cd02995">
    <property type="entry name" value="PDI_a_PDI_a'_C"/>
    <property type="match status" value="1"/>
</dbReference>
<evidence type="ECO:0000256" key="3">
    <source>
        <dbReference type="ARBA" id="ARBA00004319"/>
    </source>
</evidence>
<dbReference type="GO" id="GO:0003756">
    <property type="term" value="F:protein disulfide isomerase activity"/>
    <property type="evidence" value="ECO:0007669"/>
    <property type="project" value="UniProtKB-EC"/>
</dbReference>
<dbReference type="SUPFAM" id="SSF52833">
    <property type="entry name" value="Thioredoxin-like"/>
    <property type="match status" value="4"/>
</dbReference>
<dbReference type="Gene3D" id="3.40.30.10">
    <property type="entry name" value="Glutaredoxin"/>
    <property type="match status" value="4"/>
</dbReference>
<evidence type="ECO:0000256" key="10">
    <source>
        <dbReference type="ARBA" id="ARBA00023235"/>
    </source>
</evidence>
<dbReference type="PROSITE" id="PS00194">
    <property type="entry name" value="THIOREDOXIN_1"/>
    <property type="match status" value="1"/>
</dbReference>
<dbReference type="Pfam" id="PF00085">
    <property type="entry name" value="Thioredoxin"/>
    <property type="match status" value="2"/>
</dbReference>
<evidence type="ECO:0000256" key="9">
    <source>
        <dbReference type="ARBA" id="ARBA00023157"/>
    </source>
</evidence>
<evidence type="ECO:0000256" key="1">
    <source>
        <dbReference type="ARBA" id="ARBA00001182"/>
    </source>
</evidence>
<evidence type="ECO:0000313" key="17">
    <source>
        <dbReference type="Proteomes" id="UP000269721"/>
    </source>
</evidence>
<evidence type="ECO:0000256" key="12">
    <source>
        <dbReference type="ARBA" id="ARBA00039846"/>
    </source>
</evidence>
<sequence length="420" mass="46511">ALAPEYEIAATKLKDEKIPIAKVDCTEEADICSEHDVRGYPTLKVFRKGAASDYKGQRKADSIVSFMHKQSLPAFSKLTAETFTEFTTSENVVVAGFFADETSDDFKAFTTVAEKLRDDYLFGYTIDADLAKSNSATPPDVILYKKFDEGKNDFEGAITEEALSTFIKTNAIPLMDDIGPDNYGSYLESGVPLAYLFIATPEQRKSAGEVIEPFAKKYKGKINFVYIDATKFGGHGKNLNLKEEWPAFVIQETKAPAKFPFDQSIKIETEAISTFLEEYVSGKLAPSIKSEAEPTENDAPVKVVVGSTYESIVLNSDKDVLIELYAPWCGHCKKLAPIYDELAEKLASNKNIVIAKMDATENDLPASTPFQVQGFPTIKLYKAKDNEIVDFGGERTIEGFLEFIKAHAVYVSEYGVAIFF</sequence>
<dbReference type="InterPro" id="IPR013766">
    <property type="entry name" value="Thioredoxin_domain"/>
</dbReference>
<dbReference type="GO" id="GO:0006457">
    <property type="term" value="P:protein folding"/>
    <property type="evidence" value="ECO:0007669"/>
    <property type="project" value="TreeGrafter"/>
</dbReference>
<evidence type="ECO:0000256" key="13">
    <source>
        <dbReference type="RuleBase" id="RU004208"/>
    </source>
</evidence>
<comment type="function">
    <text evidence="2">Participates in the folding of proteins containing disulfide bonds, may be involved in glycosylation, prolyl hydroxylation and triglyceride transfer.</text>
</comment>
<comment type="similarity">
    <text evidence="4 13">Belongs to the protein disulfide isomerase family.</text>
</comment>
<dbReference type="EC" id="5.3.4.1" evidence="5 14"/>
<dbReference type="FunFam" id="3.40.30.10:FF:000027">
    <property type="entry name" value="protein disulfide-isomerase A2"/>
    <property type="match status" value="1"/>
</dbReference>
<organism evidence="16 17">
    <name type="scientific">Blyttiomyces helicus</name>
    <dbReference type="NCBI Taxonomy" id="388810"/>
    <lineage>
        <taxon>Eukaryota</taxon>
        <taxon>Fungi</taxon>
        <taxon>Fungi incertae sedis</taxon>
        <taxon>Chytridiomycota</taxon>
        <taxon>Chytridiomycota incertae sedis</taxon>
        <taxon>Chytridiomycetes</taxon>
        <taxon>Chytridiomycetes incertae sedis</taxon>
        <taxon>Blyttiomyces</taxon>
    </lineage>
</organism>
<evidence type="ECO:0000259" key="15">
    <source>
        <dbReference type="PROSITE" id="PS51352"/>
    </source>
</evidence>
<dbReference type="InterPro" id="IPR005788">
    <property type="entry name" value="PDI_thioredoxin-like_dom"/>
</dbReference>
<dbReference type="PROSITE" id="PS51352">
    <property type="entry name" value="THIOREDOXIN_2"/>
    <property type="match status" value="1"/>
</dbReference>
<keyword evidence="7" id="KW-0677">Repeat</keyword>
<evidence type="ECO:0000313" key="16">
    <source>
        <dbReference type="EMBL" id="RKO89465.1"/>
    </source>
</evidence>
<evidence type="ECO:0000256" key="2">
    <source>
        <dbReference type="ARBA" id="ARBA00002692"/>
    </source>
</evidence>
<dbReference type="AlphaFoldDB" id="A0A4P9WCS3"/>
<keyword evidence="6" id="KW-0732">Signal</keyword>
<keyword evidence="17" id="KW-1185">Reference proteome</keyword>
<feature type="domain" description="Thioredoxin" evidence="15">
    <location>
        <begin position="279"/>
        <end position="409"/>
    </location>
</feature>
<dbReference type="CDD" id="cd02981">
    <property type="entry name" value="PDI_b_family"/>
    <property type="match status" value="1"/>
</dbReference>
<dbReference type="CDD" id="cd02961">
    <property type="entry name" value="PDI_a_family"/>
    <property type="match status" value="1"/>
</dbReference>
<dbReference type="InterPro" id="IPR036249">
    <property type="entry name" value="Thioredoxin-like_sf"/>
</dbReference>
<keyword evidence="8" id="KW-0256">Endoplasmic reticulum</keyword>
<dbReference type="PANTHER" id="PTHR18929:SF132">
    <property type="entry name" value="PROTEIN DISULFIDE-ISOMERASE A3"/>
    <property type="match status" value="1"/>
</dbReference>
<dbReference type="NCBIfam" id="TIGR01130">
    <property type="entry name" value="ER_PDI_fam"/>
    <property type="match status" value="1"/>
</dbReference>
<comment type="subcellular location">
    <subcellularLocation>
        <location evidence="3">Endoplasmic reticulum lumen</location>
    </subcellularLocation>
</comment>
<dbReference type="InterPro" id="IPR005792">
    <property type="entry name" value="Prot_disulphide_isomerase"/>
</dbReference>
<dbReference type="CDD" id="cd02982">
    <property type="entry name" value="PDI_b'_family"/>
    <property type="match status" value="1"/>
</dbReference>
<dbReference type="GO" id="GO:0005788">
    <property type="term" value="C:endoplasmic reticulum lumen"/>
    <property type="evidence" value="ECO:0007669"/>
    <property type="project" value="UniProtKB-SubCell"/>
</dbReference>
<dbReference type="FunFam" id="3.40.30.10:FF:000139">
    <property type="entry name" value="Protein disulfide-isomerase"/>
    <property type="match status" value="1"/>
</dbReference>
<keyword evidence="10 14" id="KW-0413">Isomerase</keyword>
<name>A0A4P9WCS3_9FUNG</name>
<dbReference type="Proteomes" id="UP000269721">
    <property type="component" value="Unassembled WGS sequence"/>
</dbReference>
<dbReference type="OrthoDB" id="427280at2759"/>
<gene>
    <name evidence="16" type="ORF">BDK51DRAFT_18417</name>
</gene>